<dbReference type="RefSeq" id="WP_260725840.1">
    <property type="nucleotide sequence ID" value="NZ_BAAABS010000027.1"/>
</dbReference>
<keyword evidence="2" id="KW-1185">Reference proteome</keyword>
<protein>
    <submittedName>
        <fullName evidence="1">Excisionase</fullName>
    </submittedName>
</protein>
<dbReference type="InterPro" id="IPR009061">
    <property type="entry name" value="DNA-bd_dom_put_sf"/>
</dbReference>
<dbReference type="Proteomes" id="UP001058271">
    <property type="component" value="Chromosome"/>
</dbReference>
<reference evidence="1" key="1">
    <citation type="submission" date="2021-04" db="EMBL/GenBank/DDBJ databases">
        <title>Biosynthetic gene clusters of Dactylosporangioum roseum.</title>
        <authorList>
            <person name="Hartkoorn R.C."/>
            <person name="Beaudoing E."/>
            <person name="Hot D."/>
            <person name="Moureu S."/>
        </authorList>
    </citation>
    <scope>NUCLEOTIDE SEQUENCE</scope>
    <source>
        <strain evidence="1">NRRL B-16295</strain>
    </source>
</reference>
<name>A0ABY5Z4V7_9ACTN</name>
<dbReference type="SUPFAM" id="SSF46955">
    <property type="entry name" value="Putative DNA-binding domain"/>
    <property type="match status" value="1"/>
</dbReference>
<gene>
    <name evidence="1" type="ORF">Drose_36730</name>
</gene>
<evidence type="ECO:0000313" key="2">
    <source>
        <dbReference type="Proteomes" id="UP001058271"/>
    </source>
</evidence>
<evidence type="ECO:0000313" key="1">
    <source>
        <dbReference type="EMBL" id="UWZ36502.1"/>
    </source>
</evidence>
<organism evidence="1 2">
    <name type="scientific">Dactylosporangium roseum</name>
    <dbReference type="NCBI Taxonomy" id="47989"/>
    <lineage>
        <taxon>Bacteria</taxon>
        <taxon>Bacillati</taxon>
        <taxon>Actinomycetota</taxon>
        <taxon>Actinomycetes</taxon>
        <taxon>Micromonosporales</taxon>
        <taxon>Micromonosporaceae</taxon>
        <taxon>Dactylosporangium</taxon>
    </lineage>
</organism>
<proteinExistence type="predicted"/>
<dbReference type="EMBL" id="CP073721">
    <property type="protein sequence ID" value="UWZ36502.1"/>
    <property type="molecule type" value="Genomic_DNA"/>
</dbReference>
<accession>A0ABY5Z4V7</accession>
<sequence length="74" mass="8263">MTTPNVSRLPKTRGGELLTLAQVLAELDVPKSTFFRWKAIGKAPRTIKYPNGSLRIRRTDLDAWLTAHEEDAAA</sequence>